<reference evidence="11" key="1">
    <citation type="journal article" date="2019" name="Sci. Rep.">
        <title>Draft genome of Tanacetum cinerariifolium, the natural source of mosquito coil.</title>
        <authorList>
            <person name="Yamashiro T."/>
            <person name="Shiraishi A."/>
            <person name="Satake H."/>
            <person name="Nakayama K."/>
        </authorList>
    </citation>
    <scope>NUCLEOTIDE SEQUENCE</scope>
</reference>
<evidence type="ECO:0000256" key="2">
    <source>
        <dbReference type="ARBA" id="ARBA00022438"/>
    </source>
</evidence>
<keyword evidence="5" id="KW-0732">Signal</keyword>
<evidence type="ECO:0000256" key="8">
    <source>
        <dbReference type="ARBA" id="ARBA00043962"/>
    </source>
</evidence>
<feature type="region of interest" description="Disordered" evidence="9">
    <location>
        <begin position="279"/>
        <end position="329"/>
    </location>
</feature>
<dbReference type="Pfam" id="PF04389">
    <property type="entry name" value="Peptidase_M28"/>
    <property type="match status" value="1"/>
</dbReference>
<feature type="region of interest" description="Disordered" evidence="9">
    <location>
        <begin position="1286"/>
        <end position="1310"/>
    </location>
</feature>
<evidence type="ECO:0000256" key="7">
    <source>
        <dbReference type="ARBA" id="ARBA00022833"/>
    </source>
</evidence>
<sequence>MRLLRLAQVDRCGGGILLAAKQFIDPAGAGGQADHDEFLERQQQRHQLAEKAQLARNAAGHQRGQAVFGDLVGRGVEVGIAVAGREIGERGDLLHFALDLVDLVHARHRIEDQHAFTAQHADIVVERIFPGAFGMQFLGPVQLVLRLVVAGLFGPAHQRHGLVTLFLARLVVFDHAFLHFLEQVRVVDGVRIVVLDVAVLVVRDHHAPALLAQGADVGRHDHAQRFAARRIAPAFGQQLRCIGLVQVAEAGRQVQRGDRAGQRDFALAESEALQELFGRHGGLRRAGGGRRCSGSGSGGRGGSGGSGSGAGGNERSQAQRQQGGGTGGKQLHCRAVLFMAAETQPDFDAKRLSQDVKVLSSDAFEGRGPNTAGETKTVAYLVEQFKAAGLQPGGDPVQGKPGERSWTQDVPLGRFELKGPVTLSVRDAKGTHALKQGDDLAVRASMSGQKLVDFKDAPLVFVGYGVTAPERQWDDFKGVDLKGKLAVVLINDPDFEAGKGEFGGKAMTYYGRWTYKFEEMARRGALGTIIVHETAPASYGWATVKNSNTNVMYDIVRKNPAEAHAPVEAWIQRDLAADLFKRGGQDFEALKKLAQTRDFKPVQLKDVTLSGRYAVDAQVITSKNVAARLVGASRPDDTVIYSGHWDHLGIGLPDAKGDKIYNGAVDNGTGLAALLELARAYGKAPKPARSVLFLAVTAEEKGLLGSEYYASYPLYPLARTVGVINMDALSPDGISRNFTISGNAKLDLLDQLVTKARQWNLAYTADPKPEAGYFFRSDHFPFAKRGVPAISYGSGNDWVEGGIAAGKKAEQAYTTDNYHQPSDEWNPKWTFVGMAHDLGMLYALGRDLADGQAWPNWSSDAEFRAARDQSQHMTVSLRRTILAASVAASLAVLWATPVQAAPVKPAARADIAIPDIAYTKFVLKNGLTLLRQRQLQPDLPDRAAAHRRDRSQRHYQSRPHQLLPERADLDARLRTVCRERPHGPSAGRARPEKTGPAARRGAKRKTPGREPAVRRHAPAAHRKHLAGGPPVFVDHDRFDGRPRRCIDGGRDRLVQDQLRTEQHDTGAVGRHHARGRAGESGKILRRYPARPAAGQTRRMDRQAHRHPARHGAGPGAAGAPLPRVERAGRQEPDRAAAGPGRCRAGRGQDVAPVPAPGVPRAAGHRCHCQQQHIRDRRPVLHGADGRSRRRRRQDGTPGRRGTAGAAQERSHRRRAGHRQDQAPGAVHAHRRTGGRLRRQERPAGPLPDLYRQPGLLQGLPEGGEGCHAGDREAGAERLAGRRRLRAGRAAVPGQHGRHRQARPQHAAGAGPGRVAAVAGHAKGHAVQRPQGGAGRAPCRARGQPVADGRCRLRVRYARLAGRGQADPQPGRLVCPAQHAQGHAAAGAGRVCGRGAASRVRAKGNRPPAQGSAGRHRARKSQSVVDGAARDSWPDLRQGPRVRPAAVGHRHRRVGAAHPAGRPGAIPPDLVQAQQRHAAGGGRHHAGRHRAAAGKGVRQLAGRRRAEETDRAGGAAGHHQRVPDGQAGRETKRDLWRATGAAAQRAGHGAAERGEQHLWRQFRIAHQYEPARGQALVVRRTFERAAGGGAGAVYEHVAGGAGRGAGQCDAVAARFVRNGEPAGRRLQHHPAIPAAGRLLQHGDGQDHGHDAGRRQCTGRAYHRAGQAGVGSGGGLEQDRSGRAPVEPGRGTQDRWGRQCPVSLGLGRDGVADHVAQLAPLAGTAAVLGGDRVQRLVGKRQGQRIKVAGLFGIGHRHPERVVVETRRVVAPYAALAHADQSLDADFSAQRFGREQQHVGRRHVVAHLGRLADLGDFAGNALDARHQQDLRFRHAHRRARRNGKRHDADIDAVHVQCQAQLAIVVVGVRIAQRDVDARVFMRMPPQAEAGAARGLQEAGPEVAADVLVVVDGDLEPLGDREGGAQVKPAQVAVAQARVKILPVQQTQVAQQARQIKVLAQVAREVDGLGHRVARSMDPERQGAACRV</sequence>
<dbReference type="PANTHER" id="PTHR12147">
    <property type="entry name" value="METALLOPEPTIDASE M28 FAMILY MEMBER"/>
    <property type="match status" value="1"/>
</dbReference>
<dbReference type="FunFam" id="3.40.630.10:FF:000088">
    <property type="entry name" value="Peptidase M20"/>
    <property type="match status" value="1"/>
</dbReference>
<comment type="cofactor">
    <cofactor evidence="1">
        <name>Zn(2+)</name>
        <dbReference type="ChEBI" id="CHEBI:29105"/>
    </cofactor>
</comment>
<evidence type="ECO:0000313" key="11">
    <source>
        <dbReference type="EMBL" id="GEU28541.1"/>
    </source>
</evidence>
<feature type="compositionally biased region" description="Basic residues" evidence="9">
    <location>
        <begin position="1481"/>
        <end position="1491"/>
    </location>
</feature>
<comment type="similarity">
    <text evidence="8">Belongs to the peptidase M28 family. M28E subfamily.</text>
</comment>
<dbReference type="Gene3D" id="3.40.630.10">
    <property type="entry name" value="Zn peptidases"/>
    <property type="match status" value="1"/>
</dbReference>
<comment type="caution">
    <text evidence="11">The sequence shown here is derived from an EMBL/GenBank/DDBJ whole genome shotgun (WGS) entry which is preliminary data.</text>
</comment>
<dbReference type="Gene3D" id="3.50.30.30">
    <property type="match status" value="1"/>
</dbReference>
<dbReference type="SUPFAM" id="SSF53187">
    <property type="entry name" value="Zn-dependent exopeptidases"/>
    <property type="match status" value="1"/>
</dbReference>
<keyword evidence="2" id="KW-0031">Aminopeptidase</keyword>
<dbReference type="GO" id="GO:0008235">
    <property type="term" value="F:metalloexopeptidase activity"/>
    <property type="evidence" value="ECO:0007669"/>
    <property type="project" value="InterPro"/>
</dbReference>
<dbReference type="GO" id="GO:0004177">
    <property type="term" value="F:aminopeptidase activity"/>
    <property type="evidence" value="ECO:0007669"/>
    <property type="project" value="UniProtKB-KW"/>
</dbReference>
<dbReference type="EMBL" id="BKCJ010000008">
    <property type="protein sequence ID" value="GEU28541.1"/>
    <property type="molecule type" value="Genomic_DNA"/>
</dbReference>
<feature type="compositionally biased region" description="Basic residues" evidence="9">
    <location>
        <begin position="947"/>
        <end position="957"/>
    </location>
</feature>
<evidence type="ECO:0000256" key="6">
    <source>
        <dbReference type="ARBA" id="ARBA00022801"/>
    </source>
</evidence>
<evidence type="ECO:0000259" key="10">
    <source>
        <dbReference type="Pfam" id="PF04389"/>
    </source>
</evidence>
<evidence type="ECO:0000256" key="4">
    <source>
        <dbReference type="ARBA" id="ARBA00022723"/>
    </source>
</evidence>
<evidence type="ECO:0000256" key="9">
    <source>
        <dbReference type="SAM" id="MobiDB-lite"/>
    </source>
</evidence>
<feature type="compositionally biased region" description="Basic residues" evidence="9">
    <location>
        <begin position="1227"/>
        <end position="1238"/>
    </location>
</feature>
<feature type="compositionally biased region" description="Basic and acidic residues" evidence="9">
    <location>
        <begin position="1172"/>
        <end position="1186"/>
    </location>
</feature>
<accession>A0A699GGD2</accession>
<name>A0A699GGD2_TANCI</name>
<feature type="compositionally biased region" description="Basic and acidic residues" evidence="9">
    <location>
        <begin position="1123"/>
        <end position="1134"/>
    </location>
</feature>
<feature type="compositionally biased region" description="Basic residues" evidence="9">
    <location>
        <begin position="1014"/>
        <end position="1025"/>
    </location>
</feature>
<protein>
    <recommendedName>
        <fullName evidence="10">Peptidase M28 domain-containing protein</fullName>
    </recommendedName>
</protein>
<evidence type="ECO:0000256" key="1">
    <source>
        <dbReference type="ARBA" id="ARBA00001947"/>
    </source>
</evidence>
<dbReference type="InterPro" id="IPR045175">
    <property type="entry name" value="M28_fam"/>
</dbReference>
<proteinExistence type="inferred from homology"/>
<keyword evidence="7" id="KW-0862">Zinc</keyword>
<keyword evidence="6" id="KW-0378">Hydrolase</keyword>
<keyword evidence="3" id="KW-0645">Protease</keyword>
<organism evidence="11">
    <name type="scientific">Tanacetum cinerariifolium</name>
    <name type="common">Dalmatian daisy</name>
    <name type="synonym">Chrysanthemum cinerariifolium</name>
    <dbReference type="NCBI Taxonomy" id="118510"/>
    <lineage>
        <taxon>Eukaryota</taxon>
        <taxon>Viridiplantae</taxon>
        <taxon>Streptophyta</taxon>
        <taxon>Embryophyta</taxon>
        <taxon>Tracheophyta</taxon>
        <taxon>Spermatophyta</taxon>
        <taxon>Magnoliopsida</taxon>
        <taxon>eudicotyledons</taxon>
        <taxon>Gunneridae</taxon>
        <taxon>Pentapetalae</taxon>
        <taxon>asterids</taxon>
        <taxon>campanulids</taxon>
        <taxon>Asterales</taxon>
        <taxon>Asteraceae</taxon>
        <taxon>Asteroideae</taxon>
        <taxon>Anthemideae</taxon>
        <taxon>Anthemidinae</taxon>
        <taxon>Tanacetum</taxon>
    </lineage>
</organism>
<feature type="compositionally biased region" description="Low complexity" evidence="9">
    <location>
        <begin position="1135"/>
        <end position="1152"/>
    </location>
</feature>
<feature type="region of interest" description="Disordered" evidence="9">
    <location>
        <begin position="1395"/>
        <end position="1531"/>
    </location>
</feature>
<feature type="region of interest" description="Disordered" evidence="9">
    <location>
        <begin position="1663"/>
        <end position="1695"/>
    </location>
</feature>
<keyword evidence="4" id="KW-0479">Metal-binding</keyword>
<dbReference type="GO" id="GO:0046872">
    <property type="term" value="F:metal ion binding"/>
    <property type="evidence" value="ECO:0007669"/>
    <property type="project" value="UniProtKB-KW"/>
</dbReference>
<dbReference type="GO" id="GO:0006508">
    <property type="term" value="P:proteolysis"/>
    <property type="evidence" value="ECO:0007669"/>
    <property type="project" value="UniProtKB-KW"/>
</dbReference>
<feature type="domain" description="Peptidase M28" evidence="10">
    <location>
        <begin position="624"/>
        <end position="831"/>
    </location>
</feature>
<feature type="region of interest" description="Disordered" evidence="9">
    <location>
        <begin position="1087"/>
        <end position="1270"/>
    </location>
</feature>
<evidence type="ECO:0000256" key="5">
    <source>
        <dbReference type="ARBA" id="ARBA00022729"/>
    </source>
</evidence>
<gene>
    <name evidence="11" type="ORF">Tci_000519</name>
</gene>
<dbReference type="CDD" id="cd04821">
    <property type="entry name" value="PA_M28_1_2"/>
    <property type="match status" value="1"/>
</dbReference>
<feature type="region of interest" description="Disordered" evidence="9">
    <location>
        <begin position="938"/>
        <end position="1036"/>
    </location>
</feature>
<evidence type="ECO:0000256" key="3">
    <source>
        <dbReference type="ARBA" id="ARBA00022670"/>
    </source>
</evidence>
<dbReference type="PANTHER" id="PTHR12147:SF56">
    <property type="entry name" value="AMINOPEPTIDASE YDR415C-RELATED"/>
    <property type="match status" value="1"/>
</dbReference>
<dbReference type="InterPro" id="IPR007484">
    <property type="entry name" value="Peptidase_M28"/>
</dbReference>
<feature type="compositionally biased region" description="Gly residues" evidence="9">
    <location>
        <begin position="284"/>
        <end position="312"/>
    </location>
</feature>
<feature type="compositionally biased region" description="Low complexity" evidence="9">
    <location>
        <begin position="1195"/>
        <end position="1206"/>
    </location>
</feature>
<feature type="compositionally biased region" description="Basic and acidic residues" evidence="9">
    <location>
        <begin position="963"/>
        <end position="982"/>
    </location>
</feature>